<evidence type="ECO:0000313" key="1">
    <source>
        <dbReference type="EMBL" id="MBX06577.1"/>
    </source>
</evidence>
<dbReference type="EMBL" id="GGEC01026093">
    <property type="protein sequence ID" value="MBX06577.1"/>
    <property type="molecule type" value="Transcribed_RNA"/>
</dbReference>
<dbReference type="AlphaFoldDB" id="A0A2P2KLH7"/>
<reference evidence="1" key="1">
    <citation type="submission" date="2018-02" db="EMBL/GenBank/DDBJ databases">
        <title>Rhizophora mucronata_Transcriptome.</title>
        <authorList>
            <person name="Meera S.P."/>
            <person name="Sreeshan A."/>
            <person name="Augustine A."/>
        </authorList>
    </citation>
    <scope>NUCLEOTIDE SEQUENCE</scope>
    <source>
        <tissue evidence="1">Leaf</tissue>
    </source>
</reference>
<protein>
    <submittedName>
        <fullName evidence="1">Alanine transaminase</fullName>
    </submittedName>
</protein>
<sequence>MLSVARLSASLSGYNKNWRSSQDLIPLMRYYTATLVILSLLVNNQ</sequence>
<organism evidence="1">
    <name type="scientific">Rhizophora mucronata</name>
    <name type="common">Asiatic mangrove</name>
    <dbReference type="NCBI Taxonomy" id="61149"/>
    <lineage>
        <taxon>Eukaryota</taxon>
        <taxon>Viridiplantae</taxon>
        <taxon>Streptophyta</taxon>
        <taxon>Embryophyta</taxon>
        <taxon>Tracheophyta</taxon>
        <taxon>Spermatophyta</taxon>
        <taxon>Magnoliopsida</taxon>
        <taxon>eudicotyledons</taxon>
        <taxon>Gunneridae</taxon>
        <taxon>Pentapetalae</taxon>
        <taxon>rosids</taxon>
        <taxon>fabids</taxon>
        <taxon>Malpighiales</taxon>
        <taxon>Rhizophoraceae</taxon>
        <taxon>Rhizophora</taxon>
    </lineage>
</organism>
<accession>A0A2P2KLH7</accession>
<name>A0A2P2KLH7_RHIMU</name>
<proteinExistence type="predicted"/>